<keyword evidence="3 5" id="KW-1133">Transmembrane helix</keyword>
<evidence type="ECO:0000256" key="4">
    <source>
        <dbReference type="ARBA" id="ARBA00023136"/>
    </source>
</evidence>
<feature type="transmembrane region" description="Helical" evidence="5">
    <location>
        <begin position="6"/>
        <end position="22"/>
    </location>
</feature>
<dbReference type="SUPFAM" id="SSF161084">
    <property type="entry name" value="MAPEG domain-like"/>
    <property type="match status" value="1"/>
</dbReference>
<organism evidence="6 7">
    <name type="scientific">Noviluteimonas gilva</name>
    <dbReference type="NCBI Taxonomy" id="2682097"/>
    <lineage>
        <taxon>Bacteria</taxon>
        <taxon>Pseudomonadati</taxon>
        <taxon>Pseudomonadota</taxon>
        <taxon>Gammaproteobacteria</taxon>
        <taxon>Lysobacterales</taxon>
        <taxon>Lysobacteraceae</taxon>
        <taxon>Noviluteimonas</taxon>
    </lineage>
</organism>
<protein>
    <recommendedName>
        <fullName evidence="8">MAPEG family protein</fullName>
    </recommendedName>
</protein>
<feature type="transmembrane region" description="Helical" evidence="5">
    <location>
        <begin position="64"/>
        <end position="91"/>
    </location>
</feature>
<dbReference type="Proteomes" id="UP000479692">
    <property type="component" value="Unassembled WGS sequence"/>
</dbReference>
<dbReference type="RefSeq" id="WP_156641782.1">
    <property type="nucleotide sequence ID" value="NZ_WOXT01000002.1"/>
</dbReference>
<dbReference type="InterPro" id="IPR001129">
    <property type="entry name" value="Membr-assoc_MAPEG"/>
</dbReference>
<evidence type="ECO:0000256" key="3">
    <source>
        <dbReference type="ARBA" id="ARBA00022989"/>
    </source>
</evidence>
<comment type="subcellular location">
    <subcellularLocation>
        <location evidence="1">Membrane</location>
    </subcellularLocation>
</comment>
<dbReference type="InterPro" id="IPR023352">
    <property type="entry name" value="MAPEG-like_dom_sf"/>
</dbReference>
<evidence type="ECO:0000313" key="6">
    <source>
        <dbReference type="EMBL" id="MUV14499.1"/>
    </source>
</evidence>
<evidence type="ECO:0000313" key="7">
    <source>
        <dbReference type="Proteomes" id="UP000479692"/>
    </source>
</evidence>
<keyword evidence="2 5" id="KW-0812">Transmembrane</keyword>
<evidence type="ECO:0000256" key="5">
    <source>
        <dbReference type="SAM" id="Phobius"/>
    </source>
</evidence>
<dbReference type="EMBL" id="WOXT01000002">
    <property type="protein sequence ID" value="MUV14499.1"/>
    <property type="molecule type" value="Genomic_DNA"/>
</dbReference>
<sequence>MLKPAFVLVGLTAVVFVRMYWLRLAEIGRARIDAQAVATSSEMARLLTDTRASDNFRNLFELPVLFYAAVFVAMLTNLVTPISIGLAWTFVVLRVLHSAVHCTYNRVMHRFLLYVAGALVLFTWWAYLAMEAW</sequence>
<evidence type="ECO:0000256" key="1">
    <source>
        <dbReference type="ARBA" id="ARBA00004370"/>
    </source>
</evidence>
<accession>A0A7C9LJ69</accession>
<dbReference type="Pfam" id="PF01124">
    <property type="entry name" value="MAPEG"/>
    <property type="match status" value="1"/>
</dbReference>
<evidence type="ECO:0008006" key="8">
    <source>
        <dbReference type="Google" id="ProtNLM"/>
    </source>
</evidence>
<proteinExistence type="predicted"/>
<dbReference type="GO" id="GO:0016020">
    <property type="term" value="C:membrane"/>
    <property type="evidence" value="ECO:0007669"/>
    <property type="project" value="UniProtKB-SubCell"/>
</dbReference>
<evidence type="ECO:0000256" key="2">
    <source>
        <dbReference type="ARBA" id="ARBA00022692"/>
    </source>
</evidence>
<keyword evidence="4 5" id="KW-0472">Membrane</keyword>
<gene>
    <name evidence="6" type="ORF">GN331_09800</name>
</gene>
<feature type="transmembrane region" description="Helical" evidence="5">
    <location>
        <begin position="111"/>
        <end position="130"/>
    </location>
</feature>
<keyword evidence="7" id="KW-1185">Reference proteome</keyword>
<reference evidence="6 7" key="1">
    <citation type="submission" date="2019-12" db="EMBL/GenBank/DDBJ databases">
        <authorList>
            <person name="Xu J."/>
        </authorList>
    </citation>
    <scope>NUCLEOTIDE SEQUENCE [LARGE SCALE GENOMIC DNA]</scope>
    <source>
        <strain evidence="6 7">HX-5-24</strain>
    </source>
</reference>
<name>A0A7C9LJ69_9GAMM</name>
<dbReference type="AlphaFoldDB" id="A0A7C9LJ69"/>
<comment type="caution">
    <text evidence="6">The sequence shown here is derived from an EMBL/GenBank/DDBJ whole genome shotgun (WGS) entry which is preliminary data.</text>
</comment>
<dbReference type="Gene3D" id="1.20.120.550">
    <property type="entry name" value="Membrane associated eicosanoid/glutathione metabolism-like domain"/>
    <property type="match status" value="1"/>
</dbReference>